<name>A0AAW1PN19_9CHLO</name>
<dbReference type="Pfam" id="PF02469">
    <property type="entry name" value="Fasciclin"/>
    <property type="match status" value="1"/>
</dbReference>
<dbReference type="PROSITE" id="PS50213">
    <property type="entry name" value="FAS1"/>
    <property type="match status" value="1"/>
</dbReference>
<dbReference type="Proteomes" id="UP001489004">
    <property type="component" value="Unassembled WGS sequence"/>
</dbReference>
<organism evidence="3 4">
    <name type="scientific">[Myrmecia] bisecta</name>
    <dbReference type="NCBI Taxonomy" id="41462"/>
    <lineage>
        <taxon>Eukaryota</taxon>
        <taxon>Viridiplantae</taxon>
        <taxon>Chlorophyta</taxon>
        <taxon>core chlorophytes</taxon>
        <taxon>Trebouxiophyceae</taxon>
        <taxon>Trebouxiales</taxon>
        <taxon>Trebouxiaceae</taxon>
        <taxon>Myrmecia</taxon>
    </lineage>
</organism>
<feature type="domain" description="FAS1" evidence="2">
    <location>
        <begin position="1"/>
        <end position="142"/>
    </location>
</feature>
<accession>A0AAW1PN19</accession>
<dbReference type="InterPro" id="IPR000782">
    <property type="entry name" value="FAS1_domain"/>
</dbReference>
<feature type="region of interest" description="Disordered" evidence="1">
    <location>
        <begin position="796"/>
        <end position="819"/>
    </location>
</feature>
<gene>
    <name evidence="3" type="ORF">WJX72_001213</name>
</gene>
<keyword evidence="4" id="KW-1185">Reference proteome</keyword>
<dbReference type="SUPFAM" id="SSF75304">
    <property type="entry name" value="Amidase signature (AS) enzymes"/>
    <property type="match status" value="1"/>
</dbReference>
<dbReference type="Gene3D" id="3.90.1300.10">
    <property type="entry name" value="Amidase signature (AS) domain"/>
    <property type="match status" value="1"/>
</dbReference>
<evidence type="ECO:0000259" key="2">
    <source>
        <dbReference type="PROSITE" id="PS50213"/>
    </source>
</evidence>
<dbReference type="Gene3D" id="2.30.180.10">
    <property type="entry name" value="FAS1 domain"/>
    <property type="match status" value="1"/>
</dbReference>
<dbReference type="EMBL" id="JALJOR010000010">
    <property type="protein sequence ID" value="KAK9809896.1"/>
    <property type="molecule type" value="Genomic_DNA"/>
</dbReference>
<dbReference type="InterPro" id="IPR036378">
    <property type="entry name" value="FAS1_dom_sf"/>
</dbReference>
<reference evidence="3 4" key="1">
    <citation type="journal article" date="2024" name="Nat. Commun.">
        <title>Phylogenomics reveals the evolutionary origins of lichenization in chlorophyte algae.</title>
        <authorList>
            <person name="Puginier C."/>
            <person name="Libourel C."/>
            <person name="Otte J."/>
            <person name="Skaloud P."/>
            <person name="Haon M."/>
            <person name="Grisel S."/>
            <person name="Petersen M."/>
            <person name="Berrin J.G."/>
            <person name="Delaux P.M."/>
            <person name="Dal Grande F."/>
            <person name="Keller J."/>
        </authorList>
    </citation>
    <scope>NUCLEOTIDE SEQUENCE [LARGE SCALE GENOMIC DNA]</scope>
    <source>
        <strain evidence="3 4">SAG 2043</strain>
    </source>
</reference>
<dbReference type="SUPFAM" id="SSF82153">
    <property type="entry name" value="FAS1 domain"/>
    <property type="match status" value="1"/>
</dbReference>
<dbReference type="AlphaFoldDB" id="A0AAW1PN19"/>
<dbReference type="InterPro" id="IPR023631">
    <property type="entry name" value="Amidase_dom"/>
</dbReference>
<feature type="compositionally biased region" description="Low complexity" evidence="1">
    <location>
        <begin position="809"/>
        <end position="819"/>
    </location>
</feature>
<dbReference type="Pfam" id="PF01425">
    <property type="entry name" value="Amidase"/>
    <property type="match status" value="1"/>
</dbReference>
<evidence type="ECO:0000313" key="3">
    <source>
        <dbReference type="EMBL" id="KAK9809896.1"/>
    </source>
</evidence>
<comment type="caution">
    <text evidence="3">The sequence shown here is derived from an EMBL/GenBank/DDBJ whole genome shotgun (WGS) entry which is preliminary data.</text>
</comment>
<protein>
    <recommendedName>
        <fullName evidence="2">FAS1 domain-containing protein</fullName>
    </recommendedName>
</protein>
<feature type="compositionally biased region" description="Pro residues" evidence="1">
    <location>
        <begin position="796"/>
        <end position="808"/>
    </location>
</feature>
<evidence type="ECO:0000313" key="4">
    <source>
        <dbReference type="Proteomes" id="UP001489004"/>
    </source>
</evidence>
<proteinExistence type="predicted"/>
<dbReference type="GO" id="GO:0050567">
    <property type="term" value="F:glutaminyl-tRNA synthase (glutamine-hydrolyzing) activity"/>
    <property type="evidence" value="ECO:0007669"/>
    <property type="project" value="TreeGrafter"/>
</dbReference>
<evidence type="ECO:0000256" key="1">
    <source>
        <dbReference type="SAM" id="MobiDB-lite"/>
    </source>
</evidence>
<dbReference type="InterPro" id="IPR036928">
    <property type="entry name" value="AS_sf"/>
</dbReference>
<dbReference type="SMART" id="SM00554">
    <property type="entry name" value="FAS1"/>
    <property type="match status" value="1"/>
</dbReference>
<dbReference type="InterPro" id="IPR000120">
    <property type="entry name" value="Amidase"/>
</dbReference>
<sequence length="819" mass="86214">MLSTVSAAISAANISIPSGPVTLFLPTNDAFATALNQSASGVSLTTLACVNAPLDGDLTTGVCSSSGTLLGSHNLPVVLLSHVVNGIYPASSLANGTVLQSVGGTTLKTTTINGTVYINNAPVVTPDVAITNGVVHLLGNVISADSAFDTVTVPGVKQPVPGGYNYTTVVDGEKLADVGPWGTDTNQTFRELILQNYETYLPAFRQIRNVVATFDGPMTKPMTLRLDPTLGSLTTNAYRAVRGAGNQIPWNYPIDMNITLPADNDTIAFLPVLSLAGLVKTKQISCVDLTQIFLNLLKKYNYVMQNVVTYTDTLAMDTATAMDALLAKDIYLGPLMCIPYGLKDLIAVPGYRTTWGADGYIEQYIDHEAFAYKKLKAAGAILIAKLTTGAMASGNIWWGGETKNPWNIIQGSSGSSAGPGSATSAGQVPFSLGTETGGSIIGPATANGISALRPSFNLVSRSWIMALSQSLDHLGPFARTAADCALILDFIRGYDPEDLDTLDINLPDPYGINVKSLKIGYVPDATQWLRPPVTNTSTSTYNSTTVAAPGVVFNMSEVISTLGGLGATMVPLPGSPNGLPGLKVGDASPTTGPLAGQPTRWLNYTIPGGSKLHSTIMYVETASHFDQWLRSGLADTQRNQQGWPLGLRAARFIPAVEYVNANRARTVFCTQIAEILESVDAVIVPHAGDITMGNLCSIPHMAIPIGQLDLPDAPTSPRKQTISVSIYGPVYGDSVVLAVAMAYQSVTNHHLQRPPIDAVEPNIVRQSLNSPWSVTRLPPGSLQAAAVQVNGTSEDFPPPAFLSAPPPTASVSSSSIMTG</sequence>
<dbReference type="PANTHER" id="PTHR11895">
    <property type="entry name" value="TRANSAMIDASE"/>
    <property type="match status" value="1"/>
</dbReference>
<dbReference type="PANTHER" id="PTHR11895:SF73">
    <property type="entry name" value="AMIDASE FAMILY PROTEIN"/>
    <property type="match status" value="1"/>
</dbReference>